<feature type="region of interest" description="Disordered" evidence="2">
    <location>
        <begin position="322"/>
        <end position="430"/>
    </location>
</feature>
<evidence type="ECO:0000256" key="1">
    <source>
        <dbReference type="SAM" id="Coils"/>
    </source>
</evidence>
<gene>
    <name evidence="3" type="ORF">BP5796_07811</name>
</gene>
<keyword evidence="4" id="KW-1185">Reference proteome</keyword>
<name>A0A3D8RCJ8_9HELO</name>
<comment type="caution">
    <text evidence="3">The sequence shown here is derived from an EMBL/GenBank/DDBJ whole genome shotgun (WGS) entry which is preliminary data.</text>
</comment>
<protein>
    <submittedName>
        <fullName evidence="3">Uncharacterized protein</fullName>
    </submittedName>
</protein>
<feature type="compositionally biased region" description="Polar residues" evidence="2">
    <location>
        <begin position="352"/>
        <end position="381"/>
    </location>
</feature>
<feature type="compositionally biased region" description="Low complexity" evidence="2">
    <location>
        <begin position="37"/>
        <end position="54"/>
    </location>
</feature>
<evidence type="ECO:0000256" key="2">
    <source>
        <dbReference type="SAM" id="MobiDB-lite"/>
    </source>
</evidence>
<feature type="compositionally biased region" description="Polar residues" evidence="2">
    <location>
        <begin position="272"/>
        <end position="291"/>
    </location>
</feature>
<dbReference type="EMBL" id="PDLN01000011">
    <property type="protein sequence ID" value="RDW71777.1"/>
    <property type="molecule type" value="Genomic_DNA"/>
</dbReference>
<feature type="compositionally biased region" description="Polar residues" evidence="2">
    <location>
        <begin position="1"/>
        <end position="25"/>
    </location>
</feature>
<feature type="compositionally biased region" description="Polar residues" evidence="2">
    <location>
        <begin position="322"/>
        <end position="331"/>
    </location>
</feature>
<feature type="coiled-coil region" evidence="1">
    <location>
        <begin position="226"/>
        <end position="253"/>
    </location>
</feature>
<sequence>MVASDSSSGVATPTNIPATPLTTNAELPVLPDVAQVSTTSTSANEASASNTMTARSRDYQAMSEAAGSITPPPSTQPPESRRSNRGDALSMLSSPPPTITNGTGRDGLGGPTHLSEQYIDTVSADQLRDTIRALAANASKTEAALAESRMTIAHLNLQMNMLSAEKESELQRMEVEHNMTKREVDMLSMARSDITTPGSSLLTNYIKLDEKHQALVEHTESLHRRLERAKKVIETKDDEILDLKEDIAMYRKRIQEKHDLYQALRSPGGPYHSSNLKTPTGSNPNTPQQYRGTPKRTPMAGRSVGREEPFAALLLADRVLSQENNSNSAPSTPVLARRPEPRTPVRHHRGAQSLSSLQTTPASVHGHVTQNASLLPSAQFQPSPRRRRKSRDSTISAPDAEEIARAALSSFRDDSEEINESQASQTATEMLRVDPRESYEVAASRTGTPVQSKIFSTVTKAQMVKRKHIDDNAEQLAKKARMATDIGLGIGFSART</sequence>
<dbReference type="AlphaFoldDB" id="A0A3D8RCJ8"/>
<dbReference type="OrthoDB" id="5404651at2759"/>
<dbReference type="Proteomes" id="UP000256328">
    <property type="component" value="Unassembled WGS sequence"/>
</dbReference>
<proteinExistence type="predicted"/>
<feature type="region of interest" description="Disordered" evidence="2">
    <location>
        <begin position="264"/>
        <end position="303"/>
    </location>
</feature>
<feature type="region of interest" description="Disordered" evidence="2">
    <location>
        <begin position="1"/>
        <end position="114"/>
    </location>
</feature>
<keyword evidence="1" id="KW-0175">Coiled coil</keyword>
<evidence type="ECO:0000313" key="3">
    <source>
        <dbReference type="EMBL" id="RDW71777.1"/>
    </source>
</evidence>
<organism evidence="3 4">
    <name type="scientific">Coleophoma crateriformis</name>
    <dbReference type="NCBI Taxonomy" id="565419"/>
    <lineage>
        <taxon>Eukaryota</taxon>
        <taxon>Fungi</taxon>
        <taxon>Dikarya</taxon>
        <taxon>Ascomycota</taxon>
        <taxon>Pezizomycotina</taxon>
        <taxon>Leotiomycetes</taxon>
        <taxon>Helotiales</taxon>
        <taxon>Dermateaceae</taxon>
        <taxon>Coleophoma</taxon>
    </lineage>
</organism>
<accession>A0A3D8RCJ8</accession>
<evidence type="ECO:0000313" key="4">
    <source>
        <dbReference type="Proteomes" id="UP000256328"/>
    </source>
</evidence>
<feature type="coiled-coil region" evidence="1">
    <location>
        <begin position="124"/>
        <end position="183"/>
    </location>
</feature>
<reference evidence="3 4" key="1">
    <citation type="journal article" date="2018" name="IMA Fungus">
        <title>IMA Genome-F 9: Draft genome sequence of Annulohypoxylon stygium, Aspergillus mulundensis, Berkeleyomyces basicola (syn. Thielaviopsis basicola), Ceratocystis smalleyi, two Cercospora beticola strains, Coleophoma cylindrospora, Fusarium fracticaudum, Phialophora cf. hyalina, and Morchella septimelata.</title>
        <authorList>
            <person name="Wingfield B.D."/>
            <person name="Bills G.F."/>
            <person name="Dong Y."/>
            <person name="Huang W."/>
            <person name="Nel W.J."/>
            <person name="Swalarsk-Parry B.S."/>
            <person name="Vaghefi N."/>
            <person name="Wilken P.M."/>
            <person name="An Z."/>
            <person name="de Beer Z.W."/>
            <person name="De Vos L."/>
            <person name="Chen L."/>
            <person name="Duong T.A."/>
            <person name="Gao Y."/>
            <person name="Hammerbacher A."/>
            <person name="Kikkert J.R."/>
            <person name="Li Y."/>
            <person name="Li H."/>
            <person name="Li K."/>
            <person name="Li Q."/>
            <person name="Liu X."/>
            <person name="Ma X."/>
            <person name="Naidoo K."/>
            <person name="Pethybridge S.J."/>
            <person name="Sun J."/>
            <person name="Steenkamp E.T."/>
            <person name="van der Nest M.A."/>
            <person name="van Wyk S."/>
            <person name="Wingfield M.J."/>
            <person name="Xiong C."/>
            <person name="Yue Q."/>
            <person name="Zhang X."/>
        </authorList>
    </citation>
    <scope>NUCLEOTIDE SEQUENCE [LARGE SCALE GENOMIC DNA]</scope>
    <source>
        <strain evidence="3 4">BP5796</strain>
    </source>
</reference>